<dbReference type="Pfam" id="PF03080">
    <property type="entry name" value="Neprosin"/>
    <property type="match status" value="1"/>
</dbReference>
<dbReference type="Pfam" id="PF14365">
    <property type="entry name" value="Neprosin_AP"/>
    <property type="match status" value="1"/>
</dbReference>
<dbReference type="Gene3D" id="3.90.1320.10">
    <property type="entry name" value="Outer-capsid protein sigma 3, large lobe"/>
    <property type="match status" value="1"/>
</dbReference>
<dbReference type="InterPro" id="IPR013780">
    <property type="entry name" value="Glyco_hydro_b"/>
</dbReference>
<proteinExistence type="predicted"/>
<evidence type="ECO:0000259" key="2">
    <source>
        <dbReference type="PROSITE" id="PS52045"/>
    </source>
</evidence>
<protein>
    <recommendedName>
        <fullName evidence="2">Neprosin PEP catalytic domain-containing protein</fullName>
    </recommendedName>
</protein>
<dbReference type="AlphaFoldDB" id="A0A5J4ZZ54"/>
<dbReference type="InterPro" id="IPR048650">
    <property type="entry name" value="ISOA1-3-like_C"/>
</dbReference>
<dbReference type="Pfam" id="PF21156">
    <property type="entry name" value="ISOA1-3_C"/>
    <property type="match status" value="1"/>
</dbReference>
<organism evidence="3 4">
    <name type="scientific">Nyssa sinensis</name>
    <dbReference type="NCBI Taxonomy" id="561372"/>
    <lineage>
        <taxon>Eukaryota</taxon>
        <taxon>Viridiplantae</taxon>
        <taxon>Streptophyta</taxon>
        <taxon>Embryophyta</taxon>
        <taxon>Tracheophyta</taxon>
        <taxon>Spermatophyta</taxon>
        <taxon>Magnoliopsida</taxon>
        <taxon>eudicotyledons</taxon>
        <taxon>Gunneridae</taxon>
        <taxon>Pentapetalae</taxon>
        <taxon>asterids</taxon>
        <taxon>Cornales</taxon>
        <taxon>Nyssaceae</taxon>
        <taxon>Nyssa</taxon>
    </lineage>
</organism>
<dbReference type="SUPFAM" id="SSF51011">
    <property type="entry name" value="Glycosyl hydrolase domain"/>
    <property type="match status" value="1"/>
</dbReference>
<feature type="compositionally biased region" description="Polar residues" evidence="1">
    <location>
        <begin position="141"/>
        <end position="151"/>
    </location>
</feature>
<evidence type="ECO:0000313" key="4">
    <source>
        <dbReference type="Proteomes" id="UP000325577"/>
    </source>
</evidence>
<dbReference type="Proteomes" id="UP000325577">
    <property type="component" value="Linkage Group LG4"/>
</dbReference>
<dbReference type="Gene3D" id="2.60.40.1180">
    <property type="entry name" value="Golgi alpha-mannosidase II"/>
    <property type="match status" value="1"/>
</dbReference>
<dbReference type="InterPro" id="IPR025521">
    <property type="entry name" value="Neprosin_propep"/>
</dbReference>
<reference evidence="3 4" key="1">
    <citation type="submission" date="2019-09" db="EMBL/GenBank/DDBJ databases">
        <title>A chromosome-level genome assembly of the Chinese tupelo Nyssa sinensis.</title>
        <authorList>
            <person name="Yang X."/>
            <person name="Kang M."/>
            <person name="Yang Y."/>
            <person name="Xiong H."/>
            <person name="Wang M."/>
            <person name="Zhang Z."/>
            <person name="Wang Z."/>
            <person name="Wu H."/>
            <person name="Ma T."/>
            <person name="Liu J."/>
            <person name="Xi Z."/>
        </authorList>
    </citation>
    <scope>NUCLEOTIDE SEQUENCE [LARGE SCALE GENOMIC DNA]</scope>
    <source>
        <strain evidence="3">J267</strain>
        <tissue evidence="3">Leaf</tissue>
    </source>
</reference>
<feature type="domain" description="Neprosin PEP catalytic" evidence="2">
    <location>
        <begin position="157"/>
        <end position="412"/>
    </location>
</feature>
<gene>
    <name evidence="3" type="ORF">F0562_009146</name>
</gene>
<dbReference type="PANTHER" id="PTHR31589:SF221">
    <property type="entry name" value="LIGASE, PUTATIVE (DUF239)-RELATED"/>
    <property type="match status" value="1"/>
</dbReference>
<dbReference type="EMBL" id="CM018047">
    <property type="protein sequence ID" value="KAA8522692.1"/>
    <property type="molecule type" value="Genomic_DNA"/>
</dbReference>
<sequence>MQIDSKKGELYVAFNTSHLPVTITLPERPGYRWEPLVDTSKFIECKHARIEKHLDLEHKGTVKTIKSEDGDVIDCVDIYKQPAFDHPLVKSIQMKPDSYPSGMKPKSSQAELLVQLWHKNGQCPQGTVPIRRTPKQEFSRKTSPSDSQRTEQPIIGPDNLQHEYAIVETPTDNNRYYGAHASISVWDPRTEIDSEFSLSQIWIENRDQVLNTIEAGWMVFPGRYRGDKQTRLFIYWTSDGYSKTGCYDLQCPGFVQTNQMFAFGSPITQVSSYEGQSFEIDITIYKDKSSGNWWLQVQNVTLGYWPSSIFTGLANTASQIQWGGEIINRRSFGHHTATQMGSGHFPNEGYGKSSFFHNLRYVDNSNTLRDPQQLRPYVSDPTCYNLYLKQNNPSDSGTYFYYGGPGYSAQCP</sequence>
<evidence type="ECO:0000256" key="1">
    <source>
        <dbReference type="SAM" id="MobiDB-lite"/>
    </source>
</evidence>
<name>A0A5J4ZZ54_9ASTE</name>
<dbReference type="InterPro" id="IPR004314">
    <property type="entry name" value="Neprosin"/>
</dbReference>
<feature type="region of interest" description="Disordered" evidence="1">
    <location>
        <begin position="124"/>
        <end position="156"/>
    </location>
</feature>
<dbReference type="PROSITE" id="PS52045">
    <property type="entry name" value="NEPROSIN_PEP_CD"/>
    <property type="match status" value="1"/>
</dbReference>
<keyword evidence="4" id="KW-1185">Reference proteome</keyword>
<dbReference type="InterPro" id="IPR053168">
    <property type="entry name" value="Glutamic_endopeptidase"/>
</dbReference>
<evidence type="ECO:0000313" key="3">
    <source>
        <dbReference type="EMBL" id="KAA8522692.1"/>
    </source>
</evidence>
<dbReference type="OrthoDB" id="1858978at2759"/>
<accession>A0A5J4ZZ54</accession>
<dbReference type="PANTHER" id="PTHR31589">
    <property type="entry name" value="PROTEIN, PUTATIVE (DUF239)-RELATED-RELATED"/>
    <property type="match status" value="1"/>
</dbReference>